<feature type="region of interest" description="Disordered" evidence="1">
    <location>
        <begin position="54"/>
        <end position="74"/>
    </location>
</feature>
<keyword evidence="3" id="KW-1185">Reference proteome</keyword>
<organism evidence="2 3">
    <name type="scientific">Trifolium medium</name>
    <dbReference type="NCBI Taxonomy" id="97028"/>
    <lineage>
        <taxon>Eukaryota</taxon>
        <taxon>Viridiplantae</taxon>
        <taxon>Streptophyta</taxon>
        <taxon>Embryophyta</taxon>
        <taxon>Tracheophyta</taxon>
        <taxon>Spermatophyta</taxon>
        <taxon>Magnoliopsida</taxon>
        <taxon>eudicotyledons</taxon>
        <taxon>Gunneridae</taxon>
        <taxon>Pentapetalae</taxon>
        <taxon>rosids</taxon>
        <taxon>fabids</taxon>
        <taxon>Fabales</taxon>
        <taxon>Fabaceae</taxon>
        <taxon>Papilionoideae</taxon>
        <taxon>50 kb inversion clade</taxon>
        <taxon>NPAAA clade</taxon>
        <taxon>Hologalegina</taxon>
        <taxon>IRL clade</taxon>
        <taxon>Trifolieae</taxon>
        <taxon>Trifolium</taxon>
    </lineage>
</organism>
<evidence type="ECO:0000313" key="3">
    <source>
        <dbReference type="Proteomes" id="UP000265520"/>
    </source>
</evidence>
<evidence type="ECO:0000256" key="1">
    <source>
        <dbReference type="SAM" id="MobiDB-lite"/>
    </source>
</evidence>
<dbReference type="AlphaFoldDB" id="A0A392V240"/>
<protein>
    <recommendedName>
        <fullName evidence="4">Chromo domain-containing protein</fullName>
    </recommendedName>
</protein>
<reference evidence="2 3" key="1">
    <citation type="journal article" date="2018" name="Front. Plant Sci.">
        <title>Red Clover (Trifolium pratense) and Zigzag Clover (T. medium) - A Picture of Genomic Similarities and Differences.</title>
        <authorList>
            <person name="Dluhosova J."/>
            <person name="Istvanek J."/>
            <person name="Nedelnik J."/>
            <person name="Repkova J."/>
        </authorList>
    </citation>
    <scope>NUCLEOTIDE SEQUENCE [LARGE SCALE GENOMIC DNA]</scope>
    <source>
        <strain evidence="3">cv. 10/8</strain>
        <tissue evidence="2">Leaf</tissue>
    </source>
</reference>
<dbReference type="EMBL" id="LXQA011008989">
    <property type="protein sequence ID" value="MCI81025.1"/>
    <property type="molecule type" value="Genomic_DNA"/>
</dbReference>
<evidence type="ECO:0008006" key="4">
    <source>
        <dbReference type="Google" id="ProtNLM"/>
    </source>
</evidence>
<sequence>MDQKLELVEGSPLRRVLVQWQGLLPDDTSWENWDELCATYDLEDKVVFDEGGIDMDKATSSKGKSPIIEPRPKR</sequence>
<proteinExistence type="predicted"/>
<name>A0A392V240_9FABA</name>
<accession>A0A392V240</accession>
<comment type="caution">
    <text evidence="2">The sequence shown here is derived from an EMBL/GenBank/DDBJ whole genome shotgun (WGS) entry which is preliminary data.</text>
</comment>
<dbReference type="Proteomes" id="UP000265520">
    <property type="component" value="Unassembled WGS sequence"/>
</dbReference>
<feature type="non-terminal residue" evidence="2">
    <location>
        <position position="74"/>
    </location>
</feature>
<evidence type="ECO:0000313" key="2">
    <source>
        <dbReference type="EMBL" id="MCI81025.1"/>
    </source>
</evidence>